<sequence>MTEEQGGVDRGQVMLVVLIALAFIASIVMLFTDSDGALKIALLAALWAAIIGFFLVFRYRRDAEAARRELAHSTELHDAEVARAEAERAARMEARELREAQHTRDTEVLEDIKRELAGIRAQLENLAGREFEYEPAALRAEARRIRELESVTLDE</sequence>
<keyword evidence="1" id="KW-0175">Coiled coil</keyword>
<feature type="coiled-coil region" evidence="1">
    <location>
        <begin position="83"/>
        <end position="129"/>
    </location>
</feature>
<reference evidence="4 5" key="1">
    <citation type="journal article" date="2020" name="Biotechnol. Biofuels">
        <title>New insights from the biogas microbiome by comprehensive genome-resolved metagenomics of nearly 1600 species originating from multiple anaerobic digesters.</title>
        <authorList>
            <person name="Campanaro S."/>
            <person name="Treu L."/>
            <person name="Rodriguez-R L.M."/>
            <person name="Kovalovszki A."/>
            <person name="Ziels R.M."/>
            <person name="Maus I."/>
            <person name="Zhu X."/>
            <person name="Kougias P.G."/>
            <person name="Basile A."/>
            <person name="Luo G."/>
            <person name="Schluter A."/>
            <person name="Konstantinidis K.T."/>
            <person name="Angelidaki I."/>
        </authorList>
    </citation>
    <scope>NUCLEOTIDE SEQUENCE [LARGE SCALE GENOMIC DNA]</scope>
    <source>
        <strain evidence="4">AS23ysBPME_344</strain>
    </source>
</reference>
<dbReference type="Proteomes" id="UP000568696">
    <property type="component" value="Unassembled WGS sequence"/>
</dbReference>
<evidence type="ECO:0000256" key="2">
    <source>
        <dbReference type="SAM" id="Phobius"/>
    </source>
</evidence>
<dbReference type="InterPro" id="IPR046706">
    <property type="entry name" value="DUF6779"/>
</dbReference>
<evidence type="ECO:0000313" key="4">
    <source>
        <dbReference type="EMBL" id="NLP39166.1"/>
    </source>
</evidence>
<feature type="non-terminal residue" evidence="4">
    <location>
        <position position="155"/>
    </location>
</feature>
<proteinExistence type="predicted"/>
<dbReference type="EMBL" id="JAAYSN010000142">
    <property type="protein sequence ID" value="NLP39166.1"/>
    <property type="molecule type" value="Genomic_DNA"/>
</dbReference>
<keyword evidence="2" id="KW-0472">Membrane</keyword>
<evidence type="ECO:0000259" key="3">
    <source>
        <dbReference type="Pfam" id="PF20570"/>
    </source>
</evidence>
<keyword evidence="2" id="KW-1133">Transmembrane helix</keyword>
<gene>
    <name evidence="4" type="ORF">GX356_05535</name>
</gene>
<keyword evidence="2" id="KW-0812">Transmembrane</keyword>
<organism evidence="4 5">
    <name type="scientific">Corynebacterium pollutisoli</name>
    <dbReference type="NCBI Taxonomy" id="1610489"/>
    <lineage>
        <taxon>Bacteria</taxon>
        <taxon>Bacillati</taxon>
        <taxon>Actinomycetota</taxon>
        <taxon>Actinomycetes</taxon>
        <taxon>Mycobacteriales</taxon>
        <taxon>Corynebacteriaceae</taxon>
        <taxon>Corynebacterium</taxon>
    </lineage>
</organism>
<name>A0A7X8RH53_9CORY</name>
<comment type="caution">
    <text evidence="4">The sequence shown here is derived from an EMBL/GenBank/DDBJ whole genome shotgun (WGS) entry which is preliminary data.</text>
</comment>
<feature type="domain" description="DUF6779" evidence="3">
    <location>
        <begin position="38"/>
        <end position="144"/>
    </location>
</feature>
<protein>
    <recommendedName>
        <fullName evidence="3">DUF6779 domain-containing protein</fullName>
    </recommendedName>
</protein>
<dbReference type="AlphaFoldDB" id="A0A7X8RH53"/>
<evidence type="ECO:0000313" key="5">
    <source>
        <dbReference type="Proteomes" id="UP000568696"/>
    </source>
</evidence>
<evidence type="ECO:0000256" key="1">
    <source>
        <dbReference type="SAM" id="Coils"/>
    </source>
</evidence>
<feature type="transmembrane region" description="Helical" evidence="2">
    <location>
        <begin position="37"/>
        <end position="57"/>
    </location>
</feature>
<feature type="transmembrane region" description="Helical" evidence="2">
    <location>
        <begin position="12"/>
        <end position="31"/>
    </location>
</feature>
<accession>A0A7X8RH53</accession>
<dbReference type="Pfam" id="PF20570">
    <property type="entry name" value="DUF6779"/>
    <property type="match status" value="1"/>
</dbReference>